<keyword evidence="3" id="KW-0677">Repeat</keyword>
<dbReference type="PROSITE" id="PS00478">
    <property type="entry name" value="LIM_DOMAIN_1"/>
    <property type="match status" value="1"/>
</dbReference>
<dbReference type="EMBL" id="JTDE01000087">
    <property type="protein sequence ID" value="KAF7262366.1"/>
    <property type="molecule type" value="Genomic_DNA"/>
</dbReference>
<keyword evidence="4 10" id="KW-0862">Zinc</keyword>
<dbReference type="Proteomes" id="UP000822476">
    <property type="component" value="Unassembled WGS sequence"/>
</dbReference>
<feature type="compositionally biased region" description="Low complexity" evidence="12">
    <location>
        <begin position="407"/>
        <end position="420"/>
    </location>
</feature>
<sequence length="624" mass="69833">MKRFGLEPHCTLTPFHSLARRRRIISYLNGLSSTCEISQSVLVPLAFFSLQKLLDNDKTDLPSPRCNACTLPVKDREILLLLPQSALKTKRCWGPHTIPEITPKSILPSSCSDPVLLKKATCCDPHKAYDGWRGDSDDVELYHSECLKCAQCSELLNPIDRRCWKYKNCAFVCIHCRIRFTHCARCRLKVASDAWVHKFDKLPFHIACLCCDKCGRQLQQGDKCGIWEDRLYCLEHYLAYVIVYGCKDDTLTTKPGSQWQRCPSDQRLPDTHVNGSEPERPQKETPCKDVCIANMSSSTSCFAREQSEETEIAANQTADIGSTVTGPRPATTERDCFTVPSKYPKSTTVPLNMTLPHNNSKPNGISSDSWYPIDDLTMCEESNGTTTATTIPLVDCVLPIPDPGGHSVDSSTSSGCSTSSKSKRIRTSFTPDQLSILQANFDIESNPDGQELERIANLARLNKRVTQVWFQNARARKKKFECKSIGPSQNFSLTGTPYFLQENNSNSGELYDGVEDNMNTPMHFCNTPTGQYFDGSVPFKNSDSIPGLIDFNSPHTRTPFLQSAALLGGLSRLEFEQFQNSFIVPLNASFTCDRLNSLPDCLRSLPQKSRETNPIKLELLGKNF</sequence>
<dbReference type="SMART" id="SM00132">
    <property type="entry name" value="LIM"/>
    <property type="match status" value="1"/>
</dbReference>
<keyword evidence="6 9" id="KW-0238">DNA-binding</keyword>
<organism evidence="15 16">
    <name type="scientific">Paragonimus skrjabini miyazakii</name>
    <dbReference type="NCBI Taxonomy" id="59628"/>
    <lineage>
        <taxon>Eukaryota</taxon>
        <taxon>Metazoa</taxon>
        <taxon>Spiralia</taxon>
        <taxon>Lophotrochozoa</taxon>
        <taxon>Platyhelminthes</taxon>
        <taxon>Trematoda</taxon>
        <taxon>Digenea</taxon>
        <taxon>Plagiorchiida</taxon>
        <taxon>Troglotremata</taxon>
        <taxon>Troglotrematidae</taxon>
        <taxon>Paragonimus</taxon>
    </lineage>
</organism>
<evidence type="ECO:0000256" key="6">
    <source>
        <dbReference type="ARBA" id="ARBA00023125"/>
    </source>
</evidence>
<dbReference type="Pfam" id="PF00412">
    <property type="entry name" value="LIM"/>
    <property type="match status" value="1"/>
</dbReference>
<accession>A0A8S9Z9K7</accession>
<feature type="region of interest" description="Disordered" evidence="12">
    <location>
        <begin position="254"/>
        <end position="285"/>
    </location>
</feature>
<dbReference type="InterPro" id="IPR001356">
    <property type="entry name" value="HD"/>
</dbReference>
<dbReference type="CDD" id="cd00086">
    <property type="entry name" value="homeodomain"/>
    <property type="match status" value="1"/>
</dbReference>
<dbReference type="GO" id="GO:0000981">
    <property type="term" value="F:DNA-binding transcription factor activity, RNA polymerase II-specific"/>
    <property type="evidence" value="ECO:0007669"/>
    <property type="project" value="TreeGrafter"/>
</dbReference>
<dbReference type="Gene3D" id="2.10.110.10">
    <property type="entry name" value="Cysteine Rich Protein"/>
    <property type="match status" value="1"/>
</dbReference>
<evidence type="ECO:0000313" key="16">
    <source>
        <dbReference type="Proteomes" id="UP000822476"/>
    </source>
</evidence>
<dbReference type="GO" id="GO:0046872">
    <property type="term" value="F:metal ion binding"/>
    <property type="evidence" value="ECO:0007669"/>
    <property type="project" value="UniProtKB-KW"/>
</dbReference>
<dbReference type="SUPFAM" id="SSF46689">
    <property type="entry name" value="Homeodomain-like"/>
    <property type="match status" value="1"/>
</dbReference>
<evidence type="ECO:0000256" key="7">
    <source>
        <dbReference type="ARBA" id="ARBA00023155"/>
    </source>
</evidence>
<dbReference type="GO" id="GO:0005634">
    <property type="term" value="C:nucleus"/>
    <property type="evidence" value="ECO:0007669"/>
    <property type="project" value="UniProtKB-SubCell"/>
</dbReference>
<dbReference type="Gene3D" id="1.10.10.60">
    <property type="entry name" value="Homeodomain-like"/>
    <property type="match status" value="1"/>
</dbReference>
<dbReference type="AlphaFoldDB" id="A0A8S9Z9K7"/>
<evidence type="ECO:0000256" key="1">
    <source>
        <dbReference type="ARBA" id="ARBA00004123"/>
    </source>
</evidence>
<dbReference type="GO" id="GO:0030182">
    <property type="term" value="P:neuron differentiation"/>
    <property type="evidence" value="ECO:0007669"/>
    <property type="project" value="TreeGrafter"/>
</dbReference>
<feature type="region of interest" description="Disordered" evidence="12">
    <location>
        <begin position="405"/>
        <end position="424"/>
    </location>
</feature>
<feature type="DNA-binding region" description="Homeobox" evidence="9">
    <location>
        <begin position="422"/>
        <end position="481"/>
    </location>
</feature>
<feature type="domain" description="Homeobox" evidence="14">
    <location>
        <begin position="420"/>
        <end position="480"/>
    </location>
</feature>
<evidence type="ECO:0000256" key="8">
    <source>
        <dbReference type="ARBA" id="ARBA00023242"/>
    </source>
</evidence>
<feature type="compositionally biased region" description="Polar residues" evidence="12">
    <location>
        <begin position="254"/>
        <end position="263"/>
    </location>
</feature>
<dbReference type="PROSITE" id="PS50071">
    <property type="entry name" value="HOMEOBOX_2"/>
    <property type="match status" value="1"/>
</dbReference>
<evidence type="ECO:0000256" key="9">
    <source>
        <dbReference type="PROSITE-ProRule" id="PRU00108"/>
    </source>
</evidence>
<evidence type="ECO:0000313" key="15">
    <source>
        <dbReference type="EMBL" id="KAF7262366.1"/>
    </source>
</evidence>
<comment type="subcellular location">
    <subcellularLocation>
        <location evidence="1 9 11">Nucleus</location>
    </subcellularLocation>
</comment>
<evidence type="ECO:0000259" key="13">
    <source>
        <dbReference type="PROSITE" id="PS50023"/>
    </source>
</evidence>
<keyword evidence="16" id="KW-1185">Reference proteome</keyword>
<evidence type="ECO:0000256" key="11">
    <source>
        <dbReference type="RuleBase" id="RU000682"/>
    </source>
</evidence>
<dbReference type="InterPro" id="IPR050453">
    <property type="entry name" value="LIM_Homeobox_TF"/>
</dbReference>
<keyword evidence="7 9" id="KW-0371">Homeobox</keyword>
<keyword evidence="8 9" id="KW-0539">Nucleus</keyword>
<evidence type="ECO:0000259" key="14">
    <source>
        <dbReference type="PROSITE" id="PS50071"/>
    </source>
</evidence>
<evidence type="ECO:0000256" key="4">
    <source>
        <dbReference type="ARBA" id="ARBA00022833"/>
    </source>
</evidence>
<dbReference type="FunFam" id="1.10.10.60:FF:000027">
    <property type="entry name" value="LIM/homeobox protein Lhx9"/>
    <property type="match status" value="1"/>
</dbReference>
<comment type="caution">
    <text evidence="15">The sequence shown here is derived from an EMBL/GenBank/DDBJ whole genome shotgun (WGS) entry which is preliminary data.</text>
</comment>
<evidence type="ECO:0000256" key="3">
    <source>
        <dbReference type="ARBA" id="ARBA00022737"/>
    </source>
</evidence>
<dbReference type="PROSITE" id="PS50023">
    <property type="entry name" value="LIM_DOMAIN_2"/>
    <property type="match status" value="1"/>
</dbReference>
<evidence type="ECO:0000256" key="12">
    <source>
        <dbReference type="SAM" id="MobiDB-lite"/>
    </source>
</evidence>
<dbReference type="OrthoDB" id="10068367at2759"/>
<feature type="region of interest" description="Disordered" evidence="12">
    <location>
        <begin position="320"/>
        <end position="341"/>
    </location>
</feature>
<dbReference type="Pfam" id="PF00046">
    <property type="entry name" value="Homeodomain"/>
    <property type="match status" value="1"/>
</dbReference>
<feature type="domain" description="LIM zinc-binding" evidence="13">
    <location>
        <begin position="181"/>
        <end position="243"/>
    </location>
</feature>
<gene>
    <name evidence="15" type="ORF">EG68_00434</name>
</gene>
<dbReference type="SMART" id="SM00389">
    <property type="entry name" value="HOX"/>
    <property type="match status" value="1"/>
</dbReference>
<dbReference type="InterPro" id="IPR009057">
    <property type="entry name" value="Homeodomain-like_sf"/>
</dbReference>
<dbReference type="InterPro" id="IPR001781">
    <property type="entry name" value="Znf_LIM"/>
</dbReference>
<protein>
    <recommendedName>
        <fullName evidence="17">LIM/homeobox protein Awh</fullName>
    </recommendedName>
</protein>
<evidence type="ECO:0000256" key="2">
    <source>
        <dbReference type="ARBA" id="ARBA00022723"/>
    </source>
</evidence>
<dbReference type="PANTHER" id="PTHR24208:SF127">
    <property type="entry name" value="LIM_HOMEOBOX PROTEIN AWH"/>
    <property type="match status" value="1"/>
</dbReference>
<dbReference type="PANTHER" id="PTHR24208">
    <property type="entry name" value="LIM/HOMEOBOX PROTEIN LHX"/>
    <property type="match status" value="1"/>
</dbReference>
<keyword evidence="2 10" id="KW-0479">Metal-binding</keyword>
<evidence type="ECO:0008006" key="17">
    <source>
        <dbReference type="Google" id="ProtNLM"/>
    </source>
</evidence>
<evidence type="ECO:0000256" key="10">
    <source>
        <dbReference type="PROSITE-ProRule" id="PRU00125"/>
    </source>
</evidence>
<reference evidence="15" key="1">
    <citation type="submission" date="2019-07" db="EMBL/GenBank/DDBJ databases">
        <title>Annotation for the trematode Paragonimus miyazaki's.</title>
        <authorList>
            <person name="Choi Y.-J."/>
        </authorList>
    </citation>
    <scope>NUCLEOTIDE SEQUENCE</scope>
    <source>
        <strain evidence="15">Japan</strain>
    </source>
</reference>
<name>A0A8S9Z9K7_9TREM</name>
<evidence type="ECO:0000256" key="5">
    <source>
        <dbReference type="ARBA" id="ARBA00023038"/>
    </source>
</evidence>
<keyword evidence="5 10" id="KW-0440">LIM domain</keyword>
<proteinExistence type="predicted"/>
<dbReference type="GO" id="GO:0000977">
    <property type="term" value="F:RNA polymerase II transcription regulatory region sequence-specific DNA binding"/>
    <property type="evidence" value="ECO:0007669"/>
    <property type="project" value="TreeGrafter"/>
</dbReference>